<evidence type="ECO:0000256" key="4">
    <source>
        <dbReference type="ARBA" id="ARBA00022801"/>
    </source>
</evidence>
<dbReference type="InterPro" id="IPR051018">
    <property type="entry name" value="Bacteriophage_GH24"/>
</dbReference>
<evidence type="ECO:0000256" key="7">
    <source>
        <dbReference type="RuleBase" id="RU003788"/>
    </source>
</evidence>
<dbReference type="SUPFAM" id="SSF53955">
    <property type="entry name" value="Lysozyme-like"/>
    <property type="match status" value="1"/>
</dbReference>
<reference evidence="8 9" key="1">
    <citation type="submission" date="2018-08" db="EMBL/GenBank/DDBJ databases">
        <authorList>
            <person name="Gonzaga-Molto A."/>
        </authorList>
    </citation>
    <scope>NUCLEOTIDE SEQUENCE [LARGE SCALE GENOMIC DNA]</scope>
    <source>
        <strain evidence="8">Acinetobacter calcoaceticus str. 2117</strain>
    </source>
</reference>
<dbReference type="GO" id="GO:0016998">
    <property type="term" value="P:cell wall macromolecule catabolic process"/>
    <property type="evidence" value="ECO:0007669"/>
    <property type="project" value="InterPro"/>
</dbReference>
<dbReference type="InterPro" id="IPR043688">
    <property type="entry name" value="SAR_endolysin-like"/>
</dbReference>
<dbReference type="CDD" id="cd00737">
    <property type="entry name" value="lyz_endolysin_autolysin"/>
    <property type="match status" value="1"/>
</dbReference>
<evidence type="ECO:0000256" key="6">
    <source>
        <dbReference type="ARBA" id="ARBA00023295"/>
    </source>
</evidence>
<comment type="similarity">
    <text evidence="7">Belongs to the glycosyl hydrolase 24 family.</text>
</comment>
<dbReference type="EC" id="3.2.1.17" evidence="7"/>
<keyword evidence="6 7" id="KW-0326">Glycosidase</keyword>
<dbReference type="PANTHER" id="PTHR38107">
    <property type="match status" value="1"/>
</dbReference>
<evidence type="ECO:0000256" key="5">
    <source>
        <dbReference type="ARBA" id="ARBA00023200"/>
    </source>
</evidence>
<evidence type="ECO:0000256" key="1">
    <source>
        <dbReference type="ARBA" id="ARBA00000632"/>
    </source>
</evidence>
<dbReference type="GO" id="GO:0003796">
    <property type="term" value="F:lysozyme activity"/>
    <property type="evidence" value="ECO:0007669"/>
    <property type="project" value="UniProtKB-EC"/>
</dbReference>
<evidence type="ECO:0000313" key="9">
    <source>
        <dbReference type="Proteomes" id="UP000294355"/>
    </source>
</evidence>
<name>A0A446ZI95_ACICA</name>
<dbReference type="InterPro" id="IPR002196">
    <property type="entry name" value="Glyco_hydro_24"/>
</dbReference>
<gene>
    <name evidence="8" type="primary">rrrD</name>
    <name evidence="8" type="ORF">AC2117_01372</name>
</gene>
<sequence>MQKILDYLRKFFTAKSQQDAAAGHLIATATDNSDELIGVAVDEMSLSLGGIDLICNFEGLKLRAYDDGNGVWTIGYGTTRYPNGKRVSEGDRCTLDQAKAYMQHDLKIFERAVNSSVKVPLKQNQFDALVSLTYNIGVGAFKNSTLLKKLNLGDYKEAANQFDVWVNAGGKRLQGLVNRRAIEKKLFLSSK</sequence>
<dbReference type="InterPro" id="IPR023346">
    <property type="entry name" value="Lysozyme-like_dom_sf"/>
</dbReference>
<dbReference type="PANTHER" id="PTHR38107:SF3">
    <property type="entry name" value="LYSOZYME RRRD-RELATED"/>
    <property type="match status" value="1"/>
</dbReference>
<dbReference type="GO" id="GO:0031640">
    <property type="term" value="P:killing of cells of another organism"/>
    <property type="evidence" value="ECO:0007669"/>
    <property type="project" value="UniProtKB-KW"/>
</dbReference>
<dbReference type="HAMAP" id="MF_04136">
    <property type="entry name" value="SAR_ENDOLYSIN"/>
    <property type="match status" value="1"/>
</dbReference>
<dbReference type="HAMAP" id="MF_04110">
    <property type="entry name" value="ENDOLYSIN_T4"/>
    <property type="match status" value="1"/>
</dbReference>
<dbReference type="Gene3D" id="1.10.530.40">
    <property type="match status" value="1"/>
</dbReference>
<keyword evidence="5" id="KW-1035">Host cytoplasm</keyword>
<dbReference type="InterPro" id="IPR034690">
    <property type="entry name" value="Endolysin_T4_type"/>
</dbReference>
<dbReference type="GO" id="GO:0009253">
    <property type="term" value="P:peptidoglycan catabolic process"/>
    <property type="evidence" value="ECO:0007669"/>
    <property type="project" value="InterPro"/>
</dbReference>
<dbReference type="OrthoDB" id="8141296at2"/>
<protein>
    <recommendedName>
        <fullName evidence="7">Lysozyme</fullName>
        <ecNumber evidence="7">3.2.1.17</ecNumber>
    </recommendedName>
</protein>
<evidence type="ECO:0000256" key="2">
    <source>
        <dbReference type="ARBA" id="ARBA00022529"/>
    </source>
</evidence>
<evidence type="ECO:0000256" key="3">
    <source>
        <dbReference type="ARBA" id="ARBA00022638"/>
    </source>
</evidence>
<accession>A0A446ZI95</accession>
<dbReference type="Proteomes" id="UP000294355">
    <property type="component" value="Chromosome"/>
</dbReference>
<comment type="catalytic activity">
    <reaction evidence="1 7">
        <text>Hydrolysis of (1-&gt;4)-beta-linkages between N-acetylmuramic acid and N-acetyl-D-glucosamine residues in a peptidoglycan and between N-acetyl-D-glucosamine residues in chitodextrins.</text>
        <dbReference type="EC" id="3.2.1.17"/>
    </reaction>
</comment>
<dbReference type="InterPro" id="IPR023347">
    <property type="entry name" value="Lysozyme_dom_sf"/>
</dbReference>
<keyword evidence="2 7" id="KW-0929">Antimicrobial</keyword>
<keyword evidence="4 7" id="KW-0378">Hydrolase</keyword>
<dbReference type="InterPro" id="IPR033907">
    <property type="entry name" value="Endolysin_autolysin"/>
</dbReference>
<proteinExistence type="inferred from homology"/>
<dbReference type="EMBL" id="LS999521">
    <property type="protein sequence ID" value="VAX44193.1"/>
    <property type="molecule type" value="Genomic_DNA"/>
</dbReference>
<dbReference type="Pfam" id="PF00959">
    <property type="entry name" value="Phage_lysozyme"/>
    <property type="match status" value="1"/>
</dbReference>
<dbReference type="AlphaFoldDB" id="A0A446ZI95"/>
<keyword evidence="3 7" id="KW-0081">Bacteriolytic enzyme</keyword>
<dbReference type="GO" id="GO:0042742">
    <property type="term" value="P:defense response to bacterium"/>
    <property type="evidence" value="ECO:0007669"/>
    <property type="project" value="UniProtKB-KW"/>
</dbReference>
<organism evidence="8 9">
    <name type="scientific">Acinetobacter calcoaceticus</name>
    <dbReference type="NCBI Taxonomy" id="471"/>
    <lineage>
        <taxon>Bacteria</taxon>
        <taxon>Pseudomonadati</taxon>
        <taxon>Pseudomonadota</taxon>
        <taxon>Gammaproteobacteria</taxon>
        <taxon>Moraxellales</taxon>
        <taxon>Moraxellaceae</taxon>
        <taxon>Acinetobacter</taxon>
        <taxon>Acinetobacter calcoaceticus/baumannii complex</taxon>
    </lineage>
</organism>
<evidence type="ECO:0000313" key="8">
    <source>
        <dbReference type="EMBL" id="VAX44193.1"/>
    </source>
</evidence>
<dbReference type="RefSeq" id="WP_133972901.1">
    <property type="nucleotide sequence ID" value="NZ_LS999521.1"/>
</dbReference>